<proteinExistence type="predicted"/>
<evidence type="ECO:0000313" key="2">
    <source>
        <dbReference type="EMBL" id="MBE0401163.1"/>
    </source>
</evidence>
<dbReference type="EMBL" id="RRZD01000013">
    <property type="protein sequence ID" value="MBE0401163.1"/>
    <property type="molecule type" value="Genomic_DNA"/>
</dbReference>
<comment type="caution">
    <text evidence="2">The sequence shown here is derived from an EMBL/GenBank/DDBJ whole genome shotgun (WGS) entry which is preliminary data.</text>
</comment>
<evidence type="ECO:0000259" key="1">
    <source>
        <dbReference type="Pfam" id="PF14213"/>
    </source>
</evidence>
<dbReference type="Proteomes" id="UP001645039">
    <property type="component" value="Unassembled WGS sequence"/>
</dbReference>
<accession>A0ABR9F3V9</accession>
<reference evidence="2 3" key="1">
    <citation type="submission" date="2020-07" db="EMBL/GenBank/DDBJ databases">
        <title>Halophilic bacteria isolated from french cheeses.</title>
        <authorList>
            <person name="Kothe C.I."/>
            <person name="Farah-Kraiem B."/>
            <person name="Renault P."/>
            <person name="Dridi B."/>
        </authorList>
    </citation>
    <scope>NUCLEOTIDE SEQUENCE [LARGE SCALE GENOMIC DNA]</scope>
    <source>
        <strain evidence="2 3">FME1</strain>
    </source>
</reference>
<name>A0ABR9F3V9_9GAMM</name>
<keyword evidence="3" id="KW-1185">Reference proteome</keyword>
<gene>
    <name evidence="2" type="ORF">EI168_13775</name>
</gene>
<sequence>MSDFVIIDIGLDYTDLPYGRDERDGDLNGKHFRETVLLPALKENKKVIIEMSNALGYGSSFLDEAFAGLIKHGGFTKDELFERLEFKYNKESVKRNIYKYMQEAEEGKKKK</sequence>
<dbReference type="Pfam" id="PF14213">
    <property type="entry name" value="DUF4325"/>
    <property type="match status" value="1"/>
</dbReference>
<dbReference type="RefSeq" id="WP_096278889.1">
    <property type="nucleotide sequence ID" value="NZ_CBCSBM010000005.1"/>
</dbReference>
<organism evidence="2 3">
    <name type="scientific">Halomonas casei</name>
    <dbReference type="NCBI Taxonomy" id="2742613"/>
    <lineage>
        <taxon>Bacteria</taxon>
        <taxon>Pseudomonadati</taxon>
        <taxon>Pseudomonadota</taxon>
        <taxon>Gammaproteobacteria</taxon>
        <taxon>Oceanospirillales</taxon>
        <taxon>Halomonadaceae</taxon>
        <taxon>Halomonas</taxon>
    </lineage>
</organism>
<feature type="domain" description="DUF4325" evidence="1">
    <location>
        <begin position="28"/>
        <end position="93"/>
    </location>
</feature>
<dbReference type="InterPro" id="IPR025474">
    <property type="entry name" value="DUF4325"/>
</dbReference>
<evidence type="ECO:0000313" key="3">
    <source>
        <dbReference type="Proteomes" id="UP001645039"/>
    </source>
</evidence>
<protein>
    <submittedName>
        <fullName evidence="2">STAS-like domain-containing protein</fullName>
    </submittedName>
</protein>